<gene>
    <name evidence="1" type="primary">Acey_s0618.g714</name>
    <name evidence="1" type="ORF">Y032_0618g714</name>
</gene>
<sequence>MELTVALDQNDSERLLTVPPRTIDIVVSVCSDDMSARRNRVHNFFPLPLEAVCQVVLGIEMSTDSDSSRRADSNDVLEIRKK</sequence>
<name>A0A016WKJ6_9BILA</name>
<evidence type="ECO:0000313" key="1">
    <source>
        <dbReference type="EMBL" id="EYC40359.1"/>
    </source>
</evidence>
<evidence type="ECO:0000313" key="2">
    <source>
        <dbReference type="Proteomes" id="UP000024635"/>
    </source>
</evidence>
<reference evidence="2" key="1">
    <citation type="journal article" date="2015" name="Nat. Genet.">
        <title>The genome and transcriptome of the zoonotic hookworm Ancylostoma ceylanicum identify infection-specific gene families.</title>
        <authorList>
            <person name="Schwarz E.M."/>
            <person name="Hu Y."/>
            <person name="Antoshechkin I."/>
            <person name="Miller M.M."/>
            <person name="Sternberg P.W."/>
            <person name="Aroian R.V."/>
        </authorList>
    </citation>
    <scope>NUCLEOTIDE SEQUENCE</scope>
    <source>
        <strain evidence="2">HY135</strain>
    </source>
</reference>
<proteinExistence type="predicted"/>
<dbReference type="AlphaFoldDB" id="A0A016WKJ6"/>
<dbReference type="Proteomes" id="UP000024635">
    <property type="component" value="Unassembled WGS sequence"/>
</dbReference>
<keyword evidence="2" id="KW-1185">Reference proteome</keyword>
<accession>A0A016WKJ6</accession>
<dbReference type="EMBL" id="JARK01000218">
    <property type="protein sequence ID" value="EYC40359.1"/>
    <property type="molecule type" value="Genomic_DNA"/>
</dbReference>
<comment type="caution">
    <text evidence="1">The sequence shown here is derived from an EMBL/GenBank/DDBJ whole genome shotgun (WGS) entry which is preliminary data.</text>
</comment>
<organism evidence="1 2">
    <name type="scientific">Ancylostoma ceylanicum</name>
    <dbReference type="NCBI Taxonomy" id="53326"/>
    <lineage>
        <taxon>Eukaryota</taxon>
        <taxon>Metazoa</taxon>
        <taxon>Ecdysozoa</taxon>
        <taxon>Nematoda</taxon>
        <taxon>Chromadorea</taxon>
        <taxon>Rhabditida</taxon>
        <taxon>Rhabditina</taxon>
        <taxon>Rhabditomorpha</taxon>
        <taxon>Strongyloidea</taxon>
        <taxon>Ancylostomatidae</taxon>
        <taxon>Ancylostomatinae</taxon>
        <taxon>Ancylostoma</taxon>
    </lineage>
</organism>
<protein>
    <submittedName>
        <fullName evidence="1">Uncharacterized protein</fullName>
    </submittedName>
</protein>